<dbReference type="RefSeq" id="WP_162453235.1">
    <property type="nucleotide sequence ID" value="NZ_WLZY01000012.1"/>
</dbReference>
<evidence type="ECO:0000256" key="1">
    <source>
        <dbReference type="ARBA" id="ARBA00008853"/>
    </source>
</evidence>
<dbReference type="Proteomes" id="UP000460435">
    <property type="component" value="Unassembled WGS sequence"/>
</dbReference>
<sequence length="282" mass="30975">MTHLVAGEPERLFTGAEWTEGPLWLPDTGRVRFSDIPNDRVLEYDAATGRTDVHAEPAGFQNGRILDRQGRVVRCSHGNRRVERETGRTVEVLVDSWEGHRLNSPNDVVVARDGTVWFTDPPYGIQPSGREGYPGEMEYGGCYVFRYDETTGVLDAVVTDMDHPNGLAFSPDESVLYVADTGENSKLRAYDVEGGGCVNGRDIPTVPVGAVDGLRVDGVGNLWCSAGDGVYVLDARGRVLEHIAVPEVVSNVCFGGEQRQWLYMTATTSLYRVRLGRRVGLS</sequence>
<keyword evidence="2" id="KW-0378">Hydrolase</keyword>
<organism evidence="4 5">
    <name type="scientific">Phytoactinopolyspora mesophila</name>
    <dbReference type="NCBI Taxonomy" id="2650750"/>
    <lineage>
        <taxon>Bacteria</taxon>
        <taxon>Bacillati</taxon>
        <taxon>Actinomycetota</taxon>
        <taxon>Actinomycetes</taxon>
        <taxon>Jiangellales</taxon>
        <taxon>Jiangellaceae</taxon>
        <taxon>Phytoactinopolyspora</taxon>
    </lineage>
</organism>
<proteinExistence type="inferred from homology"/>
<dbReference type="InterPro" id="IPR011042">
    <property type="entry name" value="6-blade_b-propeller_TolB-like"/>
</dbReference>
<protein>
    <submittedName>
        <fullName evidence="4">SMP-30/gluconolactonase/LRE family protein</fullName>
    </submittedName>
</protein>
<keyword evidence="5" id="KW-1185">Reference proteome</keyword>
<evidence type="ECO:0000313" key="4">
    <source>
        <dbReference type="EMBL" id="NDL60534.1"/>
    </source>
</evidence>
<dbReference type="AlphaFoldDB" id="A0A7K3MB59"/>
<comment type="similarity">
    <text evidence="1">Belongs to the SMP-30/CGR1 family.</text>
</comment>
<dbReference type="EMBL" id="WLZY01000012">
    <property type="protein sequence ID" value="NDL60534.1"/>
    <property type="molecule type" value="Genomic_DNA"/>
</dbReference>
<evidence type="ECO:0000259" key="3">
    <source>
        <dbReference type="Pfam" id="PF08450"/>
    </source>
</evidence>
<evidence type="ECO:0000313" key="5">
    <source>
        <dbReference type="Proteomes" id="UP000460435"/>
    </source>
</evidence>
<accession>A0A7K3MB59</accession>
<name>A0A7K3MB59_9ACTN</name>
<dbReference type="InterPro" id="IPR013658">
    <property type="entry name" value="SGL"/>
</dbReference>
<dbReference type="PANTHER" id="PTHR47572">
    <property type="entry name" value="LIPOPROTEIN-RELATED"/>
    <property type="match status" value="1"/>
</dbReference>
<comment type="caution">
    <text evidence="4">The sequence shown here is derived from an EMBL/GenBank/DDBJ whole genome shotgun (WGS) entry which is preliminary data.</text>
</comment>
<dbReference type="Pfam" id="PF08450">
    <property type="entry name" value="SGL"/>
    <property type="match status" value="1"/>
</dbReference>
<dbReference type="PANTHER" id="PTHR47572:SF4">
    <property type="entry name" value="LACTONASE DRP35"/>
    <property type="match status" value="1"/>
</dbReference>
<dbReference type="Gene3D" id="2.120.10.30">
    <property type="entry name" value="TolB, C-terminal domain"/>
    <property type="match status" value="1"/>
</dbReference>
<gene>
    <name evidence="4" type="ORF">F7O44_25985</name>
</gene>
<dbReference type="GO" id="GO:0016787">
    <property type="term" value="F:hydrolase activity"/>
    <property type="evidence" value="ECO:0007669"/>
    <property type="project" value="UniProtKB-KW"/>
</dbReference>
<dbReference type="SUPFAM" id="SSF63829">
    <property type="entry name" value="Calcium-dependent phosphotriesterase"/>
    <property type="match status" value="1"/>
</dbReference>
<dbReference type="InterPro" id="IPR051262">
    <property type="entry name" value="SMP-30/CGR1_Lactonase"/>
</dbReference>
<reference evidence="4 5" key="1">
    <citation type="submission" date="2019-11" db="EMBL/GenBank/DDBJ databases">
        <authorList>
            <person name="Li X.-J."/>
            <person name="Feng X.-M."/>
        </authorList>
    </citation>
    <scope>NUCLEOTIDE SEQUENCE [LARGE SCALE GENOMIC DNA]</scope>
    <source>
        <strain evidence="4 5">XMNu-373</strain>
    </source>
</reference>
<feature type="domain" description="SMP-30/Gluconolactonase/LRE-like region" evidence="3">
    <location>
        <begin position="18"/>
        <end position="267"/>
    </location>
</feature>
<evidence type="ECO:0000256" key="2">
    <source>
        <dbReference type="ARBA" id="ARBA00022801"/>
    </source>
</evidence>